<dbReference type="InterPro" id="IPR003595">
    <property type="entry name" value="Tyr_Pase_cat"/>
</dbReference>
<evidence type="ECO:0000256" key="4">
    <source>
        <dbReference type="ARBA" id="ARBA00022801"/>
    </source>
</evidence>
<feature type="domain" description="Tyrosine-protein phosphatase" evidence="14">
    <location>
        <begin position="68"/>
        <end position="215"/>
    </location>
</feature>
<comment type="pathway">
    <text evidence="1">Lipid metabolism.</text>
</comment>
<dbReference type="EC" id="3.1.3.27" evidence="10"/>
<evidence type="ECO:0000256" key="9">
    <source>
        <dbReference type="ARBA" id="ARBA00024192"/>
    </source>
</evidence>
<evidence type="ECO:0000256" key="5">
    <source>
        <dbReference type="ARBA" id="ARBA00022912"/>
    </source>
</evidence>
<organism evidence="16 17">
    <name type="scientific">Riccia sorocarpa</name>
    <dbReference type="NCBI Taxonomy" id="122646"/>
    <lineage>
        <taxon>Eukaryota</taxon>
        <taxon>Viridiplantae</taxon>
        <taxon>Streptophyta</taxon>
        <taxon>Embryophyta</taxon>
        <taxon>Marchantiophyta</taxon>
        <taxon>Marchantiopsida</taxon>
        <taxon>Marchantiidae</taxon>
        <taxon>Marchantiales</taxon>
        <taxon>Ricciaceae</taxon>
        <taxon>Riccia</taxon>
    </lineage>
</organism>
<dbReference type="PROSITE" id="PS50056">
    <property type="entry name" value="TYR_PHOSPHATASE_2"/>
    <property type="match status" value="1"/>
</dbReference>
<evidence type="ECO:0000259" key="15">
    <source>
        <dbReference type="PROSITE" id="PS50056"/>
    </source>
</evidence>
<dbReference type="FunFam" id="3.90.190.10:FF:000051">
    <property type="entry name" value="Dual specificity phosphatase domain protein"/>
    <property type="match status" value="1"/>
</dbReference>
<dbReference type="InterPro" id="IPR000387">
    <property type="entry name" value="Tyr_Pase_dom"/>
</dbReference>
<feature type="region of interest" description="Disordered" evidence="13">
    <location>
        <begin position="1"/>
        <end position="20"/>
    </location>
</feature>
<accession>A0ABD3HZ22</accession>
<dbReference type="GO" id="GO:0004721">
    <property type="term" value="F:phosphoprotein phosphatase activity"/>
    <property type="evidence" value="ECO:0007669"/>
    <property type="project" value="UniProtKB-KW"/>
</dbReference>
<feature type="domain" description="Tyrosine specific protein phosphatases" evidence="15">
    <location>
        <begin position="136"/>
        <end position="204"/>
    </location>
</feature>
<evidence type="ECO:0000256" key="8">
    <source>
        <dbReference type="ARBA" id="ARBA00023264"/>
    </source>
</evidence>
<evidence type="ECO:0000256" key="10">
    <source>
        <dbReference type="ARBA" id="ARBA00024224"/>
    </source>
</evidence>
<comment type="catalytic activity">
    <reaction evidence="11">
        <text>a 1,2-diacyl-sn-glycero-3-phospho-(1'-sn-glycero-3'-phosphate) + H2O = a 1,2-diacyl-sn-glycero-3-phospho-(1'-sn-glycerol) + phosphate</text>
        <dbReference type="Rhea" id="RHEA:33751"/>
        <dbReference type="ChEBI" id="CHEBI:15377"/>
        <dbReference type="ChEBI" id="CHEBI:43474"/>
        <dbReference type="ChEBI" id="CHEBI:60110"/>
        <dbReference type="ChEBI" id="CHEBI:64716"/>
        <dbReference type="EC" id="3.1.3.27"/>
    </reaction>
    <physiologicalReaction direction="left-to-right" evidence="11">
        <dbReference type="Rhea" id="RHEA:33752"/>
    </physiologicalReaction>
</comment>
<dbReference type="PANTHER" id="PTHR46274">
    <property type="entry name" value="PHOSPHATIDYLINOSITOL PHOSPHATASE"/>
    <property type="match status" value="1"/>
</dbReference>
<evidence type="ECO:0000259" key="14">
    <source>
        <dbReference type="PROSITE" id="PS50054"/>
    </source>
</evidence>
<dbReference type="InterPro" id="IPR016130">
    <property type="entry name" value="Tyr_Pase_AS"/>
</dbReference>
<keyword evidence="4" id="KW-0378">Hydrolase</keyword>
<dbReference type="GO" id="GO:0048364">
    <property type="term" value="P:root development"/>
    <property type="evidence" value="ECO:0007669"/>
    <property type="project" value="UniProtKB-ARBA"/>
</dbReference>
<dbReference type="Pfam" id="PF00782">
    <property type="entry name" value="DSPc"/>
    <property type="match status" value="1"/>
</dbReference>
<dbReference type="Gene3D" id="3.90.190.10">
    <property type="entry name" value="Protein tyrosine phosphatase superfamily"/>
    <property type="match status" value="1"/>
</dbReference>
<name>A0ABD3HZ22_9MARC</name>
<evidence type="ECO:0000256" key="1">
    <source>
        <dbReference type="ARBA" id="ARBA00005189"/>
    </source>
</evidence>
<sequence>MNEAPTEEGNNELSEWKQTAVEDESSREVLDVEITAKRVFVGAGARMLFYPTLLYNVVRNKLQPEFRWWDQIHQYLLLGAVPFPGDVPRLKSLGVRGVVTLNEAYETLVPTALYQKHGINHLVIPTRDYLFAPSLGDIRRAVAFIHEHVQRGEITYVHCKAGRGRSTTVVLCYLVEHQGMSPVDAFQFVRSKRPRVLLAAAQWQAVREYSKQVGSSFDPHLSSLAPAIHQQISLPRPVTLLQTPLLGSSSCHAQLSAATRLSPSSLFTQENNSWNVVSTVLTLTATRNKAIVDTSNDENLDNTTEGEECDSGSSDPVDDSPVMVTSVDLAGYRSIEDAGLIGNDLWHELGFVYRVRLVAARNVVNAAGAAKATMDWARLSCLFLGCQAESNRVLTADSFHSPKVSHTDSLAVPSLLREQLSMARLSLPLCQSGMVNG</sequence>
<reference evidence="16 17" key="1">
    <citation type="submission" date="2024-09" db="EMBL/GenBank/DDBJ databases">
        <title>Chromosome-scale assembly of Riccia sorocarpa.</title>
        <authorList>
            <person name="Paukszto L."/>
        </authorList>
    </citation>
    <scope>NUCLEOTIDE SEQUENCE [LARGE SCALE GENOMIC DNA]</scope>
    <source>
        <strain evidence="16">LP-2024</strain>
        <tissue evidence="16">Aerial parts of the thallus</tissue>
    </source>
</reference>
<evidence type="ECO:0000256" key="11">
    <source>
        <dbReference type="ARBA" id="ARBA00050944"/>
    </source>
</evidence>
<evidence type="ECO:0000256" key="2">
    <source>
        <dbReference type="ARBA" id="ARBA00008601"/>
    </source>
</evidence>
<dbReference type="PANTHER" id="PTHR46274:SF6">
    <property type="entry name" value="TYR_PHOSPHATASE_2 DOMAIN-CONTAINING PROTEIN"/>
    <property type="match status" value="1"/>
</dbReference>
<evidence type="ECO:0000313" key="17">
    <source>
        <dbReference type="Proteomes" id="UP001633002"/>
    </source>
</evidence>
<dbReference type="CDD" id="cd14524">
    <property type="entry name" value="PTPMT1"/>
    <property type="match status" value="1"/>
</dbReference>
<comment type="caution">
    <text evidence="16">The sequence shown here is derived from an EMBL/GenBank/DDBJ whole genome shotgun (WGS) entry which is preliminary data.</text>
</comment>
<keyword evidence="7" id="KW-0594">Phospholipid biosynthesis</keyword>
<evidence type="ECO:0000256" key="6">
    <source>
        <dbReference type="ARBA" id="ARBA00023098"/>
    </source>
</evidence>
<keyword evidence="5" id="KW-0904">Protein phosphatase</keyword>
<dbReference type="EMBL" id="JBJQOH010000002">
    <property type="protein sequence ID" value="KAL3696186.1"/>
    <property type="molecule type" value="Genomic_DNA"/>
</dbReference>
<feature type="compositionally biased region" description="Acidic residues" evidence="13">
    <location>
        <begin position="295"/>
        <end position="310"/>
    </location>
</feature>
<dbReference type="SMART" id="SM00404">
    <property type="entry name" value="PTPc_motif"/>
    <property type="match status" value="1"/>
</dbReference>
<dbReference type="GO" id="GO:0008962">
    <property type="term" value="F:phosphatidylglycerophosphatase activity"/>
    <property type="evidence" value="ECO:0007669"/>
    <property type="project" value="UniProtKB-EC"/>
</dbReference>
<dbReference type="PROSITE" id="PS50054">
    <property type="entry name" value="TYR_PHOSPHATASE_DUAL"/>
    <property type="match status" value="1"/>
</dbReference>
<feature type="region of interest" description="Disordered" evidence="13">
    <location>
        <begin position="294"/>
        <end position="320"/>
    </location>
</feature>
<evidence type="ECO:0000256" key="12">
    <source>
        <dbReference type="ARBA" id="ARBA00053902"/>
    </source>
</evidence>
<protein>
    <recommendedName>
        <fullName evidence="10">phosphatidylglycerophosphatase</fullName>
        <ecNumber evidence="10">3.1.3.27</ecNumber>
    </recommendedName>
</protein>
<evidence type="ECO:0000256" key="3">
    <source>
        <dbReference type="ARBA" id="ARBA00022516"/>
    </source>
</evidence>
<evidence type="ECO:0000313" key="16">
    <source>
        <dbReference type="EMBL" id="KAL3696186.1"/>
    </source>
</evidence>
<feature type="compositionally biased region" description="Acidic residues" evidence="13">
    <location>
        <begin position="1"/>
        <end position="10"/>
    </location>
</feature>
<dbReference type="InterPro" id="IPR044596">
    <property type="entry name" value="PTPMT1-like"/>
</dbReference>
<dbReference type="Proteomes" id="UP001633002">
    <property type="component" value="Unassembled WGS sequence"/>
</dbReference>
<evidence type="ECO:0000256" key="7">
    <source>
        <dbReference type="ARBA" id="ARBA00023209"/>
    </source>
</evidence>
<keyword evidence="6" id="KW-0443">Lipid metabolism</keyword>
<dbReference type="InterPro" id="IPR029021">
    <property type="entry name" value="Prot-tyrosine_phosphatase-like"/>
</dbReference>
<comment type="function">
    <text evidence="12">Exhibits phosphatidylglycerophosphate phosphatase activity. Involved in root growth and columella cells organization. May possess protein phosphatase activity.</text>
</comment>
<evidence type="ECO:0000256" key="13">
    <source>
        <dbReference type="SAM" id="MobiDB-lite"/>
    </source>
</evidence>
<proteinExistence type="inferred from homology"/>
<feature type="compositionally biased region" description="Low complexity" evidence="13">
    <location>
        <begin position="311"/>
        <end position="320"/>
    </location>
</feature>
<keyword evidence="3" id="KW-0444">Lipid biosynthesis</keyword>
<dbReference type="GO" id="GO:0008654">
    <property type="term" value="P:phospholipid biosynthetic process"/>
    <property type="evidence" value="ECO:0007669"/>
    <property type="project" value="UniProtKB-KW"/>
</dbReference>
<dbReference type="SUPFAM" id="SSF52799">
    <property type="entry name" value="(Phosphotyrosine protein) phosphatases II"/>
    <property type="match status" value="1"/>
</dbReference>
<keyword evidence="17" id="KW-1185">Reference proteome</keyword>
<comment type="similarity">
    <text evidence="2">Belongs to the protein-tyrosine phosphatase family. Non-receptor class dual specificity subfamily.</text>
</comment>
<dbReference type="PROSITE" id="PS00383">
    <property type="entry name" value="TYR_PHOSPHATASE_1"/>
    <property type="match status" value="1"/>
</dbReference>
<keyword evidence="8" id="KW-1208">Phospholipid metabolism</keyword>
<dbReference type="AlphaFoldDB" id="A0ABD3HZ22"/>
<dbReference type="SMART" id="SM00195">
    <property type="entry name" value="DSPc"/>
    <property type="match status" value="1"/>
</dbReference>
<gene>
    <name evidence="16" type="ORF">R1sor_010262</name>
</gene>
<dbReference type="InterPro" id="IPR020422">
    <property type="entry name" value="TYR_PHOSPHATASE_DUAL_dom"/>
</dbReference>
<comment type="pathway">
    <text evidence="9">Phospholipid metabolism; phosphatidylglycerol biosynthesis; phosphatidylglycerol from CDP-diacylglycerol: step 2/2.</text>
</comment>
<dbReference type="InterPro" id="IPR000340">
    <property type="entry name" value="Dual-sp_phosphatase_cat-dom"/>
</dbReference>